<sequence>MALHAYGIKLDSVCTGRNVHSLVITCVKKREDNVRVYDKRQACFFCEKLYAKISHHYEHNHKDSQRRPGEGEECSRDEFLPCPYFMKKKDLWRHKKGCNVRRDDIDDDKKYQKLQTKSKLLILRSICPGMSSLFQDVVASMKSDHTSVVARNDAVISALGTMKVDKMS</sequence>
<dbReference type="PANTHER" id="PTHR33480">
    <property type="entry name" value="SET DOMAIN-CONTAINING PROTEIN-RELATED"/>
    <property type="match status" value="1"/>
</dbReference>
<reference evidence="1" key="2">
    <citation type="journal article" date="2023" name="Science">
        <title>Genomic signatures of disease resistance in endangered staghorn corals.</title>
        <authorList>
            <person name="Vollmer S.V."/>
            <person name="Selwyn J.D."/>
            <person name="Despard B.A."/>
            <person name="Roesel C.L."/>
        </authorList>
    </citation>
    <scope>NUCLEOTIDE SEQUENCE</scope>
    <source>
        <strain evidence="1">K2</strain>
    </source>
</reference>
<gene>
    <name evidence="1" type="ORF">P5673_018666</name>
</gene>
<dbReference type="PANTHER" id="PTHR33480:SF1">
    <property type="entry name" value="TYR RECOMBINASE DOMAIN-CONTAINING PROTEIN"/>
    <property type="match status" value="1"/>
</dbReference>
<reference evidence="1" key="1">
    <citation type="journal article" date="2023" name="G3 (Bethesda)">
        <title>Whole genome assembly and annotation of the endangered Caribbean coral Acropora cervicornis.</title>
        <authorList>
            <person name="Selwyn J.D."/>
            <person name="Vollmer S.V."/>
        </authorList>
    </citation>
    <scope>NUCLEOTIDE SEQUENCE</scope>
    <source>
        <strain evidence="1">K2</strain>
    </source>
</reference>
<dbReference type="Proteomes" id="UP001249851">
    <property type="component" value="Unassembled WGS sequence"/>
</dbReference>
<evidence type="ECO:0000313" key="2">
    <source>
        <dbReference type="Proteomes" id="UP001249851"/>
    </source>
</evidence>
<dbReference type="EMBL" id="JARQWQ010000042">
    <property type="protein sequence ID" value="KAK2559032.1"/>
    <property type="molecule type" value="Genomic_DNA"/>
</dbReference>
<dbReference type="AlphaFoldDB" id="A0AAD9QCT1"/>
<keyword evidence="2" id="KW-1185">Reference proteome</keyword>
<protein>
    <submittedName>
        <fullName evidence="1">Uncharacterized protein</fullName>
    </submittedName>
</protein>
<organism evidence="1 2">
    <name type="scientific">Acropora cervicornis</name>
    <name type="common">Staghorn coral</name>
    <dbReference type="NCBI Taxonomy" id="6130"/>
    <lineage>
        <taxon>Eukaryota</taxon>
        <taxon>Metazoa</taxon>
        <taxon>Cnidaria</taxon>
        <taxon>Anthozoa</taxon>
        <taxon>Hexacorallia</taxon>
        <taxon>Scleractinia</taxon>
        <taxon>Astrocoeniina</taxon>
        <taxon>Acroporidae</taxon>
        <taxon>Acropora</taxon>
    </lineage>
</organism>
<name>A0AAD9QCT1_ACRCE</name>
<comment type="caution">
    <text evidence="1">The sequence shown here is derived from an EMBL/GenBank/DDBJ whole genome shotgun (WGS) entry which is preliminary data.</text>
</comment>
<evidence type="ECO:0000313" key="1">
    <source>
        <dbReference type="EMBL" id="KAK2559032.1"/>
    </source>
</evidence>
<accession>A0AAD9QCT1</accession>
<proteinExistence type="predicted"/>